<accession>A0A238U6D2</accession>
<proteinExistence type="predicted"/>
<dbReference type="Gene3D" id="3.40.710.10">
    <property type="entry name" value="DD-peptidase/beta-lactamase superfamily"/>
    <property type="match status" value="1"/>
</dbReference>
<dbReference type="SUPFAM" id="SSF56601">
    <property type="entry name" value="beta-lactamase/transpeptidase-like"/>
    <property type="match status" value="1"/>
</dbReference>
<dbReference type="PANTHER" id="PTHR46825">
    <property type="entry name" value="D-ALANYL-D-ALANINE-CARBOXYPEPTIDASE/ENDOPEPTIDASE AMPH"/>
    <property type="match status" value="1"/>
</dbReference>
<dbReference type="PANTHER" id="PTHR46825:SF9">
    <property type="entry name" value="BETA-LACTAMASE-RELATED DOMAIN-CONTAINING PROTEIN"/>
    <property type="match status" value="1"/>
</dbReference>
<gene>
    <name evidence="4" type="ORF">TJEJU_0946</name>
</gene>
<feature type="signal peptide" evidence="2">
    <location>
        <begin position="1"/>
        <end position="23"/>
    </location>
</feature>
<sequence length="463" mass="53178">MNQKTFFLLILSVFIVNICSAQSFENKIDSLLSDYNNKPGCAIAIFEKGNIIFKKGYGYANLDHKVKITPNTVFDIASVAKQFTASCIILLEEQKKIKIEDSIRKYLPELPKYKKGEIKIYDLLHHTSGLKDYSYYIAPLGKTDYDIISEEDGFNILTGLRELNFVPRSKYQYSNSNYLALAVIIRRITGMSIGEFANKNIFHPLAMNNSLIYEDRNQVIENRAIGYSSRNKTYIQNHSFNFAMGGDGQLYTSVEDFFKWHENYKKQIIGGKNFTKKMTEKGILKNGDIIDYALGLKIREFRGLNSVSHLGSWAGSLSHYLSFPDEDFAVVILSNNSDFEIVPRPYQIAEIYLEDKMQPVPPSPQKSSSHKKQMNKTEQPKNYSNKELEVFAGEYFNKDLNVTYEIILKDNKLSVFINGLKYTSLKPNIKKNSFSSDFGEFDFNKINGNLGFVYRDLIFKKVR</sequence>
<name>A0A238U6D2_9FLAO</name>
<dbReference type="AlphaFoldDB" id="A0A238U6D2"/>
<dbReference type="Pfam" id="PF00144">
    <property type="entry name" value="Beta-lactamase"/>
    <property type="match status" value="1"/>
</dbReference>
<feature type="chain" id="PRO_5012127524" evidence="2">
    <location>
        <begin position="24"/>
        <end position="463"/>
    </location>
</feature>
<dbReference type="Proteomes" id="UP000215214">
    <property type="component" value="Chromosome TJEJU"/>
</dbReference>
<organism evidence="4 5">
    <name type="scientific">Tenacibaculum jejuense</name>
    <dbReference type="NCBI Taxonomy" id="584609"/>
    <lineage>
        <taxon>Bacteria</taxon>
        <taxon>Pseudomonadati</taxon>
        <taxon>Bacteroidota</taxon>
        <taxon>Flavobacteriia</taxon>
        <taxon>Flavobacteriales</taxon>
        <taxon>Flavobacteriaceae</taxon>
        <taxon>Tenacibaculum</taxon>
    </lineage>
</organism>
<evidence type="ECO:0000313" key="4">
    <source>
        <dbReference type="EMBL" id="SNR14707.1"/>
    </source>
</evidence>
<dbReference type="OrthoDB" id="9793489at2"/>
<dbReference type="EMBL" id="LT899436">
    <property type="protein sequence ID" value="SNR14707.1"/>
    <property type="molecule type" value="Genomic_DNA"/>
</dbReference>
<keyword evidence="5" id="KW-1185">Reference proteome</keyword>
<protein>
    <submittedName>
        <fullName evidence="4">Putative Penicillin-binding protein</fullName>
    </submittedName>
</protein>
<reference evidence="4 5" key="1">
    <citation type="submission" date="2017-07" db="EMBL/GenBank/DDBJ databases">
        <authorList>
            <person name="Sun Z.S."/>
            <person name="Albrecht U."/>
            <person name="Echele G."/>
            <person name="Lee C.C."/>
        </authorList>
    </citation>
    <scope>NUCLEOTIDE SEQUENCE [LARGE SCALE GENOMIC DNA]</scope>
    <source>
        <strain evidence="5">type strain: KCTC 22618</strain>
    </source>
</reference>
<evidence type="ECO:0000256" key="2">
    <source>
        <dbReference type="SAM" id="SignalP"/>
    </source>
</evidence>
<dbReference type="KEGG" id="tje:TJEJU_0946"/>
<dbReference type="RefSeq" id="WP_095069881.1">
    <property type="nucleotide sequence ID" value="NZ_LT899436.1"/>
</dbReference>
<feature type="domain" description="Beta-lactamase-related" evidence="3">
    <location>
        <begin position="29"/>
        <end position="343"/>
    </location>
</feature>
<evidence type="ECO:0000256" key="1">
    <source>
        <dbReference type="SAM" id="MobiDB-lite"/>
    </source>
</evidence>
<dbReference type="InterPro" id="IPR050491">
    <property type="entry name" value="AmpC-like"/>
</dbReference>
<dbReference type="InterPro" id="IPR001466">
    <property type="entry name" value="Beta-lactam-related"/>
</dbReference>
<evidence type="ECO:0000259" key="3">
    <source>
        <dbReference type="Pfam" id="PF00144"/>
    </source>
</evidence>
<dbReference type="InterPro" id="IPR012338">
    <property type="entry name" value="Beta-lactam/transpept-like"/>
</dbReference>
<keyword evidence="2" id="KW-0732">Signal</keyword>
<feature type="region of interest" description="Disordered" evidence="1">
    <location>
        <begin position="357"/>
        <end position="381"/>
    </location>
</feature>
<evidence type="ECO:0000313" key="5">
    <source>
        <dbReference type="Proteomes" id="UP000215214"/>
    </source>
</evidence>